<dbReference type="PANTHER" id="PTHR45841:SF1">
    <property type="entry name" value="MRNA TURNOVER PROTEIN 4 HOMOLOG"/>
    <property type="match status" value="1"/>
</dbReference>
<dbReference type="InterPro" id="IPR033867">
    <property type="entry name" value="Mrt4"/>
</dbReference>
<dbReference type="SUPFAM" id="SSF160369">
    <property type="entry name" value="Ribosomal protein L10-like"/>
    <property type="match status" value="1"/>
</dbReference>
<sequence>MPKSKRNKVISLTKTGKKPGRENNERLFNKIRESIDQYQTCLVFSIENMRNTHLKEVRTDLSDSRLFFGKTKVMAKALGTTPAEEYREGLAQLSSSIAGNVGLLFTLRPAQEIIEYLQTFVKADFARMNCIAPLTFIVPEGTIYSMGGQIPSAEDVPLAHSLESTVRSLGMPTKLVQGKVHLDQPYTVCRQGQKLDSKQANLLKQFGCAVAEFHVKPVAYWTSADFKVTVCDAMEE</sequence>
<comment type="subunit">
    <text evidence="3 6">Associates with the pre-60S ribosomal particle.</text>
</comment>
<evidence type="ECO:0000259" key="7">
    <source>
        <dbReference type="Pfam" id="PF17777"/>
    </source>
</evidence>
<dbReference type="Gene3D" id="3.30.70.1730">
    <property type="match status" value="1"/>
</dbReference>
<keyword evidence="6" id="KW-0690">Ribosome biogenesis</keyword>
<name>A0ABR3GMT4_9PEZI</name>
<dbReference type="InterPro" id="IPR051742">
    <property type="entry name" value="Ribosome_Assembly_uL10"/>
</dbReference>
<feature type="domain" description="Large ribosomal subunit protein uL10-like insertion" evidence="7">
    <location>
        <begin position="126"/>
        <end position="207"/>
    </location>
</feature>
<dbReference type="Gene3D" id="3.90.105.20">
    <property type="match status" value="1"/>
</dbReference>
<dbReference type="Pfam" id="PF00466">
    <property type="entry name" value="Ribosomal_L10"/>
    <property type="match status" value="1"/>
</dbReference>
<evidence type="ECO:0000256" key="4">
    <source>
        <dbReference type="ARBA" id="ARBA00022490"/>
    </source>
</evidence>
<protein>
    <recommendedName>
        <fullName evidence="6">Ribosome assembly factor mrt4</fullName>
    </recommendedName>
</protein>
<dbReference type="Pfam" id="PF17777">
    <property type="entry name" value="RL10P_insert"/>
    <property type="match status" value="1"/>
</dbReference>
<reference evidence="8 9" key="1">
    <citation type="submission" date="2024-02" db="EMBL/GenBank/DDBJ databases">
        <title>Discinaceae phylogenomics.</title>
        <authorList>
            <person name="Dirks A.C."/>
            <person name="James T.Y."/>
        </authorList>
    </citation>
    <scope>NUCLEOTIDE SEQUENCE [LARGE SCALE GENOMIC DNA]</scope>
    <source>
        <strain evidence="8 9">ACD0624</strain>
    </source>
</reference>
<comment type="caution">
    <text evidence="8">The sequence shown here is derived from an EMBL/GenBank/DDBJ whole genome shotgun (WGS) entry which is preliminary data.</text>
</comment>
<comment type="subcellular location">
    <subcellularLocation>
        <location evidence="6">Cytoplasm</location>
    </subcellularLocation>
    <subcellularLocation>
        <location evidence="6">Nucleus</location>
        <location evidence="6">Nucleolus</location>
    </subcellularLocation>
</comment>
<keyword evidence="9" id="KW-1185">Reference proteome</keyword>
<dbReference type="InterPro" id="IPR043164">
    <property type="entry name" value="Ribosomal_uL10-like_insert_sf"/>
</dbReference>
<keyword evidence="5 6" id="KW-0539">Nucleus</keyword>
<dbReference type="CDD" id="cd05796">
    <property type="entry name" value="Ribosomal_P0_like"/>
    <property type="match status" value="1"/>
</dbReference>
<dbReference type="PANTHER" id="PTHR45841">
    <property type="entry name" value="MRNA TURNOVER PROTEIN 4 MRTO4"/>
    <property type="match status" value="1"/>
</dbReference>
<evidence type="ECO:0000313" key="9">
    <source>
        <dbReference type="Proteomes" id="UP001447188"/>
    </source>
</evidence>
<keyword evidence="4 6" id="KW-0963">Cytoplasm</keyword>
<dbReference type="InterPro" id="IPR040637">
    <property type="entry name" value="Ribosomal_uL10-like_insert"/>
</dbReference>
<accession>A0ABR3GMT4</accession>
<organism evidence="8 9">
    <name type="scientific">Discina gigas</name>
    <dbReference type="NCBI Taxonomy" id="1032678"/>
    <lineage>
        <taxon>Eukaryota</taxon>
        <taxon>Fungi</taxon>
        <taxon>Dikarya</taxon>
        <taxon>Ascomycota</taxon>
        <taxon>Pezizomycotina</taxon>
        <taxon>Pezizomycetes</taxon>
        <taxon>Pezizales</taxon>
        <taxon>Discinaceae</taxon>
        <taxon>Discina</taxon>
    </lineage>
</organism>
<proteinExistence type="inferred from homology"/>
<evidence type="ECO:0000256" key="6">
    <source>
        <dbReference type="RuleBase" id="RU364039"/>
    </source>
</evidence>
<gene>
    <name evidence="8" type="primary">MRT4</name>
    <name evidence="8" type="ORF">Q9L58_003716</name>
</gene>
<dbReference type="InterPro" id="IPR043141">
    <property type="entry name" value="Ribosomal_uL10-like_sf"/>
</dbReference>
<dbReference type="InterPro" id="IPR001790">
    <property type="entry name" value="Ribosomal_uL10"/>
</dbReference>
<evidence type="ECO:0000256" key="3">
    <source>
        <dbReference type="ARBA" id="ARBA00011117"/>
    </source>
</evidence>
<comment type="similarity">
    <text evidence="2 6">Belongs to the universal ribosomal protein uL10 family.</text>
</comment>
<evidence type="ECO:0000256" key="1">
    <source>
        <dbReference type="ARBA" id="ARBA00004046"/>
    </source>
</evidence>
<evidence type="ECO:0000313" key="8">
    <source>
        <dbReference type="EMBL" id="KAL0637232.1"/>
    </source>
</evidence>
<evidence type="ECO:0000256" key="2">
    <source>
        <dbReference type="ARBA" id="ARBA00008889"/>
    </source>
</evidence>
<comment type="function">
    <text evidence="1 6">Component of the ribosome assembly machinery. Nuclear paralog of the ribosomal protein P0, it binds pre-60S subunits at an early stage of assembly in the nucleolus, and is replaced by P0 in cytoplasmic pre-60S subunits and mature 80S ribosomes.</text>
</comment>
<dbReference type="Proteomes" id="UP001447188">
    <property type="component" value="Unassembled WGS sequence"/>
</dbReference>
<dbReference type="EMBL" id="JBBBZM010000037">
    <property type="protein sequence ID" value="KAL0637232.1"/>
    <property type="molecule type" value="Genomic_DNA"/>
</dbReference>
<evidence type="ECO:0000256" key="5">
    <source>
        <dbReference type="ARBA" id="ARBA00023242"/>
    </source>
</evidence>